<accession>A0A0A9GVB3</accession>
<name>A0A0A9GVB3_ARUDO</name>
<reference evidence="1" key="1">
    <citation type="submission" date="2014-09" db="EMBL/GenBank/DDBJ databases">
        <authorList>
            <person name="Magalhaes I.L.F."/>
            <person name="Oliveira U."/>
            <person name="Santos F.R."/>
            <person name="Vidigal T.H.D.A."/>
            <person name="Brescovit A.D."/>
            <person name="Santos A.J."/>
        </authorList>
    </citation>
    <scope>NUCLEOTIDE SEQUENCE</scope>
    <source>
        <tissue evidence="1">Shoot tissue taken approximately 20 cm above the soil surface</tissue>
    </source>
</reference>
<organism evidence="1">
    <name type="scientific">Arundo donax</name>
    <name type="common">Giant reed</name>
    <name type="synonym">Donax arundinaceus</name>
    <dbReference type="NCBI Taxonomy" id="35708"/>
    <lineage>
        <taxon>Eukaryota</taxon>
        <taxon>Viridiplantae</taxon>
        <taxon>Streptophyta</taxon>
        <taxon>Embryophyta</taxon>
        <taxon>Tracheophyta</taxon>
        <taxon>Spermatophyta</taxon>
        <taxon>Magnoliopsida</taxon>
        <taxon>Liliopsida</taxon>
        <taxon>Poales</taxon>
        <taxon>Poaceae</taxon>
        <taxon>PACMAD clade</taxon>
        <taxon>Arundinoideae</taxon>
        <taxon>Arundineae</taxon>
        <taxon>Arundo</taxon>
    </lineage>
</organism>
<proteinExistence type="predicted"/>
<dbReference type="AlphaFoldDB" id="A0A0A9GVB3"/>
<reference evidence="1" key="2">
    <citation type="journal article" date="2015" name="Data Brief">
        <title>Shoot transcriptome of the giant reed, Arundo donax.</title>
        <authorList>
            <person name="Barrero R.A."/>
            <person name="Guerrero F.D."/>
            <person name="Moolhuijzen P."/>
            <person name="Goolsby J.A."/>
            <person name="Tidwell J."/>
            <person name="Bellgard S.E."/>
            <person name="Bellgard M.I."/>
        </authorList>
    </citation>
    <scope>NUCLEOTIDE SEQUENCE</scope>
    <source>
        <tissue evidence="1">Shoot tissue taken approximately 20 cm above the soil surface</tissue>
    </source>
</reference>
<evidence type="ECO:0000313" key="1">
    <source>
        <dbReference type="EMBL" id="JAE24513.1"/>
    </source>
</evidence>
<dbReference type="EMBL" id="GBRH01173383">
    <property type="protein sequence ID" value="JAE24513.1"/>
    <property type="molecule type" value="Transcribed_RNA"/>
</dbReference>
<protein>
    <submittedName>
        <fullName evidence="1">Uncharacterized protein</fullName>
    </submittedName>
</protein>
<sequence length="27" mass="3114">MGKKRTKLICYLSSAGNRIFKTQSLRI</sequence>